<keyword evidence="4" id="KW-1133">Transmembrane helix</keyword>
<dbReference type="InterPro" id="IPR051154">
    <property type="entry name" value="Prespore-cell_inducing_factor"/>
</dbReference>
<evidence type="ECO:0000256" key="1">
    <source>
        <dbReference type="ARBA" id="ARBA00008709"/>
    </source>
</evidence>
<dbReference type="Gene3D" id="2.60.120.200">
    <property type="match status" value="2"/>
</dbReference>
<reference evidence="7 8" key="1">
    <citation type="submission" date="2017-12" db="EMBL/GenBank/DDBJ databases">
        <title>Sequencing, de novo assembly and annotation of complete genome of a new Thraustochytrid species, strain FCC1311.</title>
        <authorList>
            <person name="Sedici K."/>
            <person name="Godart F."/>
            <person name="Aiese Cigliano R."/>
            <person name="Sanseverino W."/>
            <person name="Barakat M."/>
            <person name="Ortet P."/>
            <person name="Marechal E."/>
            <person name="Cagnac O."/>
            <person name="Amato A."/>
        </authorList>
    </citation>
    <scope>NUCLEOTIDE SEQUENCE [LARGE SCALE GENOMIC DNA]</scope>
</reference>
<dbReference type="NCBIfam" id="TIGR02148">
    <property type="entry name" value="Fibro_Slime"/>
    <property type="match status" value="2"/>
</dbReference>
<dbReference type="PANTHER" id="PTHR31137">
    <property type="entry name" value="PROTEIN PSIB-RELATED-RELATED"/>
    <property type="match status" value="1"/>
</dbReference>
<comment type="similarity">
    <text evidence="1">Belongs to the prespore-cell-inducing factor family.</text>
</comment>
<evidence type="ECO:0000313" key="8">
    <source>
        <dbReference type="Proteomes" id="UP000241890"/>
    </source>
</evidence>
<dbReference type="CDD" id="cd12087">
    <property type="entry name" value="TM_EGFR-like"/>
    <property type="match status" value="1"/>
</dbReference>
<feature type="domain" description="PA14" evidence="6">
    <location>
        <begin position="184"/>
        <end position="343"/>
    </location>
</feature>
<gene>
    <name evidence="7" type="ORF">FCC1311_110502</name>
</gene>
<evidence type="ECO:0000256" key="5">
    <source>
        <dbReference type="SAM" id="SignalP"/>
    </source>
</evidence>
<dbReference type="OrthoDB" id="441755at2759"/>
<dbReference type="EMBL" id="BEYU01000220">
    <property type="protein sequence ID" value="GBG34828.1"/>
    <property type="molecule type" value="Genomic_DNA"/>
</dbReference>
<evidence type="ECO:0000313" key="7">
    <source>
        <dbReference type="EMBL" id="GBG34828.1"/>
    </source>
</evidence>
<evidence type="ECO:0000256" key="4">
    <source>
        <dbReference type="SAM" id="Phobius"/>
    </source>
</evidence>
<dbReference type="GO" id="GO:0005576">
    <property type="term" value="C:extracellular region"/>
    <property type="evidence" value="ECO:0007669"/>
    <property type="project" value="TreeGrafter"/>
</dbReference>
<feature type="signal peptide" evidence="5">
    <location>
        <begin position="1"/>
        <end position="36"/>
    </location>
</feature>
<dbReference type="InterPro" id="IPR011658">
    <property type="entry name" value="PA14_dom"/>
</dbReference>
<dbReference type="SUPFAM" id="SSF49899">
    <property type="entry name" value="Concanavalin A-like lectins/glucanases"/>
    <property type="match status" value="2"/>
</dbReference>
<dbReference type="PROSITE" id="PS51820">
    <property type="entry name" value="PA14"/>
    <property type="match status" value="2"/>
</dbReference>
<feature type="transmembrane region" description="Helical" evidence="4">
    <location>
        <begin position="1641"/>
        <end position="1664"/>
    </location>
</feature>
<accession>A0A2R5GYE1</accession>
<protein>
    <submittedName>
        <fullName evidence="7">Protein psiR</fullName>
    </submittedName>
</protein>
<organism evidence="7 8">
    <name type="scientific">Hondaea fermentalgiana</name>
    <dbReference type="NCBI Taxonomy" id="2315210"/>
    <lineage>
        <taxon>Eukaryota</taxon>
        <taxon>Sar</taxon>
        <taxon>Stramenopiles</taxon>
        <taxon>Bigyra</taxon>
        <taxon>Labyrinthulomycetes</taxon>
        <taxon>Thraustochytrida</taxon>
        <taxon>Thraustochytriidae</taxon>
        <taxon>Hondaea</taxon>
    </lineage>
</organism>
<dbReference type="Proteomes" id="UP000241890">
    <property type="component" value="Unassembled WGS sequence"/>
</dbReference>
<dbReference type="InterPro" id="IPR013320">
    <property type="entry name" value="ConA-like_dom_sf"/>
</dbReference>
<name>A0A2R5GYE1_9STRA</name>
<dbReference type="InterPro" id="IPR037524">
    <property type="entry name" value="PA14/GLEYA"/>
</dbReference>
<evidence type="ECO:0000259" key="6">
    <source>
        <dbReference type="PROSITE" id="PS51820"/>
    </source>
</evidence>
<keyword evidence="3" id="KW-0325">Glycoprotein</keyword>
<keyword evidence="4" id="KW-0472">Membrane</keyword>
<dbReference type="Pfam" id="PF07691">
    <property type="entry name" value="PA14"/>
    <property type="match status" value="2"/>
</dbReference>
<evidence type="ECO:0000256" key="2">
    <source>
        <dbReference type="ARBA" id="ARBA00022729"/>
    </source>
</evidence>
<sequence>MPEMSKMRKMGIAATRVPTAAMLVLVLAIAASVAHAHRDSIVYAVTVRDFLPAGCLESHVYASAWEVDLASQGDWGNGHPDFEAYGFWFTHYENGPSCVRGEGCTPNIKETVLNQTKTADSGLPKIQYCNARRCGYHEASGLYTTTNATYFASWYNDDPKYNKRVGRKMTLTYREQSGYYVFDAAEDAASTEITNDNVPYFVPLKAFVSLSQTSYSVAEAPAWPHSYYGYTGDDNVRKSKMGFTTEIHSYFEYRGGEYFQFTGDDDFWVFINDELVVDLGGLHSRLSGAVNVDDVADLANLTLGETYSISFFHAERHTDASNFKITTTLASTCNVVQSGSSSFTWESQNIAASWFLAPAASWDTSGSSTELALISSDTKIGTPSYAYLTKQQNVGAGFVIEFEVQLASTGLSEGFALVLHDREDGLDDLPVSTGQGLGYRFLTNAVAIAFDLCTDRAEGHCTAQEVSVQYGDELGSFVGSGFDTKPWLQVYVDDSLYLRQKDFVVENILGNRNAYVGFTTATSSSASPLTIKNLTIETVSVNAASTLAVDFDDGEEMDSVLVPADGEAYGGPSVQLRDACNNSITYGGDDDVLNAVFIERLEATPLPNETMGLRRALAEASYYGGASMPAVVNGTVVDNGDGSYVAALVTEIPGTYDVNFVAADPSDVNNTLMNATVTTVDSEWSASARRAVRMIPLTARPTASPIPFAPTSDGSNDMTPVYAGSAGGGAFLLLMLAAFVLWRFRRRWQRDKEFIEQGKLYNLEREVQYDPNSEYNVVTKMVMSTSAAIQRERARAAALDGTMPIAQLQNENQELQEQVRLEKQRHQLAAPRGTDRFSRFFRSKPAAGRKEFSCARALLGCGDSQAEQIVYSVTFRDFMPSGCVPKDEYCSAWGVTDESTCNLFTGVKREWYDYEDPSDPAITGFTVPASNSQTSLGTYCPYWEHQRTGEIGGHPDFEAYGKGSFYVDGPSCQIGDGCSSKISATVNETAAISDSGLPKVQYCSSGRCGQDESSGLYTTTNATYFASWFNDDPKYNKRVGRKMILTYRDAEDWYEFDASNADYDGDGSLSNSGDPYFVPLKEYNGLLQETYSMEEAPAWPHSYTVSTGTTSYHAKFWFTSEIHTYFQYSGGETFEFTGDDDVWVFINNVLVVDLGGLHGSLSGSVDVDSVQTLCNLTLNETYPLSVFHAERHTGQSNFKITTSLASNCNVVRSGSKSFSWATQNTAADWFLSPGAGSWNLGGSSPELALIDADTPNGIQSFAYLTKQQNVGAGFVIEFEVQLASAGESEGFALVLHDRENGLEDLPVSTGGGLGYQYLTHAVAIVFDLCTDRAEGSCTSQQVSIHFADELGDSIGPNFGSQHVFDGIMRTLRRDDETHTIRVEYLETPSWVQVYIDDSLYLRQDNFVVENIIGNRNAYVGFTTASSSGSSVSPLSIKNLTVETVSVEPSQTLSVDFEDGEEADPVLVPADGTSYGGPTLRLRDACNNSITYGGDGDVLHAFFVERLEAMPLPNETLSLRRVLEEDEEELTYYGGALEPAVINATIVDNRDGTYTAALVTDVPGTFDVYVCAGVGCYFDVDLSLTDPLDVNGTMSAMVTPMGYEWTASAARSVRMVPLTARPTASPIPFAPTAEAAPSKVPLYAGAAGGGAFALFMFIACALLFVRRRWQRDKEFIEQGKLYNMEREIHYDPNSEYNVVTKMVMSSSAALQRERARAAELDGSGSIAKLSEENQDLQEQIRLHKQTRQLAAPQAANRFSRFFKSKPATGRKQFAVEDESL</sequence>
<comment type="caution">
    <text evidence="7">The sequence shown here is derived from an EMBL/GenBank/DDBJ whole genome shotgun (WGS) entry which is preliminary data.</text>
</comment>
<proteinExistence type="inferred from homology"/>
<evidence type="ECO:0000256" key="3">
    <source>
        <dbReference type="ARBA" id="ARBA00023180"/>
    </source>
</evidence>
<feature type="domain" description="PA14" evidence="6">
    <location>
        <begin position="1066"/>
        <end position="1218"/>
    </location>
</feature>
<dbReference type="InterPro" id="IPR011874">
    <property type="entry name" value="Fibro_Slime"/>
</dbReference>
<keyword evidence="4" id="KW-0812">Transmembrane</keyword>
<feature type="chain" id="PRO_5015303210" evidence="5">
    <location>
        <begin position="37"/>
        <end position="1779"/>
    </location>
</feature>
<keyword evidence="2 5" id="KW-0732">Signal</keyword>
<keyword evidence="8" id="KW-1185">Reference proteome</keyword>
<dbReference type="InParanoid" id="A0A2R5GYE1"/>